<reference evidence="4" key="1">
    <citation type="journal article" date="2020" name="Stud. Mycol.">
        <title>101 Dothideomycetes genomes: a test case for predicting lifestyles and emergence of pathogens.</title>
        <authorList>
            <person name="Haridas S."/>
            <person name="Albert R."/>
            <person name="Binder M."/>
            <person name="Bloem J."/>
            <person name="Labutti K."/>
            <person name="Salamov A."/>
            <person name="Andreopoulos B."/>
            <person name="Baker S."/>
            <person name="Barry K."/>
            <person name="Bills G."/>
            <person name="Bluhm B."/>
            <person name="Cannon C."/>
            <person name="Castanera R."/>
            <person name="Culley D."/>
            <person name="Daum C."/>
            <person name="Ezra D."/>
            <person name="Gonzalez J."/>
            <person name="Henrissat B."/>
            <person name="Kuo A."/>
            <person name="Liang C."/>
            <person name="Lipzen A."/>
            <person name="Lutzoni F."/>
            <person name="Magnuson J."/>
            <person name="Mondo S."/>
            <person name="Nolan M."/>
            <person name="Ohm R."/>
            <person name="Pangilinan J."/>
            <person name="Park H.-J."/>
            <person name="Ramirez L."/>
            <person name="Alfaro M."/>
            <person name="Sun H."/>
            <person name="Tritt A."/>
            <person name="Yoshinaga Y."/>
            <person name="Zwiers L.-H."/>
            <person name="Turgeon B."/>
            <person name="Goodwin S."/>
            <person name="Spatafora J."/>
            <person name="Crous P."/>
            <person name="Grigoriev I."/>
        </authorList>
    </citation>
    <scope>NUCLEOTIDE SEQUENCE</scope>
    <source>
        <strain evidence="4">CBS 121410</strain>
    </source>
</reference>
<feature type="region of interest" description="Disordered" evidence="2">
    <location>
        <begin position="175"/>
        <end position="226"/>
    </location>
</feature>
<dbReference type="EMBL" id="ML978711">
    <property type="protein sequence ID" value="KAF2092193.1"/>
    <property type="molecule type" value="Genomic_DNA"/>
</dbReference>
<organism evidence="4 5">
    <name type="scientific">Saccharata proteae CBS 121410</name>
    <dbReference type="NCBI Taxonomy" id="1314787"/>
    <lineage>
        <taxon>Eukaryota</taxon>
        <taxon>Fungi</taxon>
        <taxon>Dikarya</taxon>
        <taxon>Ascomycota</taxon>
        <taxon>Pezizomycotina</taxon>
        <taxon>Dothideomycetes</taxon>
        <taxon>Dothideomycetes incertae sedis</taxon>
        <taxon>Botryosphaeriales</taxon>
        <taxon>Saccharataceae</taxon>
        <taxon>Saccharata</taxon>
    </lineage>
</organism>
<evidence type="ECO:0000313" key="5">
    <source>
        <dbReference type="Proteomes" id="UP000799776"/>
    </source>
</evidence>
<feature type="signal peptide" evidence="3">
    <location>
        <begin position="1"/>
        <end position="20"/>
    </location>
</feature>
<evidence type="ECO:0000256" key="3">
    <source>
        <dbReference type="SAM" id="SignalP"/>
    </source>
</evidence>
<keyword evidence="5" id="KW-1185">Reference proteome</keyword>
<feature type="compositionally biased region" description="Acidic residues" evidence="2">
    <location>
        <begin position="185"/>
        <end position="210"/>
    </location>
</feature>
<keyword evidence="3" id="KW-0732">Signal</keyword>
<name>A0A9P4I2B5_9PEZI</name>
<evidence type="ECO:0000313" key="4">
    <source>
        <dbReference type="EMBL" id="KAF2092193.1"/>
    </source>
</evidence>
<keyword evidence="1" id="KW-0175">Coiled coil</keyword>
<dbReference type="Proteomes" id="UP000799776">
    <property type="component" value="Unassembled WGS sequence"/>
</dbReference>
<sequence length="226" mass="24385">MGVVLSVLAVVGSIISVGLCQQCGDRLLKVSWFTASWLSALRLPVMALNAQVHKLAVLCAHPIVSLEAWWDVIRNEAQRQQREKRDAANEARRLAKQLAQEIASAEAENTGGATHNIDVAAQVVPEPSTPYILPPDLQRLRGLSRAFGLSLAEQLALVDENGVYLGDGFDNAVGDGAPDGAQFEMDNDYELSDDDYELSDSESGEADCDEMSSARDIKQAKSAQSS</sequence>
<feature type="chain" id="PRO_5040108493" evidence="3">
    <location>
        <begin position="21"/>
        <end position="226"/>
    </location>
</feature>
<proteinExistence type="predicted"/>
<feature type="coiled-coil region" evidence="1">
    <location>
        <begin position="74"/>
        <end position="108"/>
    </location>
</feature>
<gene>
    <name evidence="4" type="ORF">K490DRAFT_53335</name>
</gene>
<comment type="caution">
    <text evidence="4">The sequence shown here is derived from an EMBL/GenBank/DDBJ whole genome shotgun (WGS) entry which is preliminary data.</text>
</comment>
<protein>
    <submittedName>
        <fullName evidence="4">Uncharacterized protein</fullName>
    </submittedName>
</protein>
<accession>A0A9P4I2B5</accession>
<evidence type="ECO:0000256" key="1">
    <source>
        <dbReference type="SAM" id="Coils"/>
    </source>
</evidence>
<dbReference type="AlphaFoldDB" id="A0A9P4I2B5"/>
<evidence type="ECO:0000256" key="2">
    <source>
        <dbReference type="SAM" id="MobiDB-lite"/>
    </source>
</evidence>